<dbReference type="GO" id="GO:0046872">
    <property type="term" value="F:metal ion binding"/>
    <property type="evidence" value="ECO:0007669"/>
    <property type="project" value="UniProtKB-KW"/>
</dbReference>
<sequence>MGDEKLPIIVLDGGLGTTLEDVFHRDISNPLWSARPIEHEPEVIIEAHLSFLRAGARIITAATYQCAYNTFENAGYTRADAQRIMRKAIRLARTAKERFLAEQPAVGAGDIKIALSFGPYGSTVNANEFDGMYPPPFGPEDPERNTFLREEDDRYEQSLQALKNFHLERLAVFSEDDHSWNAIDWIAFETVPLRREAIAIRMAMAELAASGVPLKPWWISTVHPFGTYPEPVSAEESGDGGHLLPARQLVHALLGQSTRHPTLPVPTAVGINCTGVTFLPDILRDMSAATKHLQSGSTRDKPMLVVYPNGKEWDLERKTWTHPEAEDQDRLRAWDSTLVGILKPYVEAADGAWGGFIVGGCCKSGPAEIAALASRIAQL</sequence>
<evidence type="ECO:0000256" key="4">
    <source>
        <dbReference type="ARBA" id="ARBA00022833"/>
    </source>
</evidence>
<keyword evidence="8" id="KW-1185">Reference proteome</keyword>
<feature type="binding site" evidence="5">
    <location>
        <position position="273"/>
    </location>
    <ligand>
        <name>Zn(2+)</name>
        <dbReference type="ChEBI" id="CHEBI:29105"/>
    </ligand>
</feature>
<evidence type="ECO:0000256" key="5">
    <source>
        <dbReference type="PROSITE-ProRule" id="PRU00333"/>
    </source>
</evidence>
<keyword evidence="3 5" id="KW-0479">Metal-binding</keyword>
<keyword evidence="2 5" id="KW-0808">Transferase</keyword>
<dbReference type="GO" id="GO:0032259">
    <property type="term" value="P:methylation"/>
    <property type="evidence" value="ECO:0007669"/>
    <property type="project" value="UniProtKB-KW"/>
</dbReference>
<dbReference type="GO" id="GO:0033528">
    <property type="term" value="P:S-methylmethionine cycle"/>
    <property type="evidence" value="ECO:0007669"/>
    <property type="project" value="TreeGrafter"/>
</dbReference>
<dbReference type="Pfam" id="PF02574">
    <property type="entry name" value="S-methyl_trans"/>
    <property type="match status" value="1"/>
</dbReference>
<name>A0A0C3PLM3_PHLG1</name>
<evidence type="ECO:0000256" key="1">
    <source>
        <dbReference type="ARBA" id="ARBA00022603"/>
    </source>
</evidence>
<gene>
    <name evidence="7" type="ORF">PHLGIDRAFT_422040</name>
</gene>
<keyword evidence="1 5" id="KW-0489">Methyltransferase</keyword>
<comment type="cofactor">
    <cofactor evidence="5">
        <name>Zn(2+)</name>
        <dbReference type="ChEBI" id="CHEBI:29105"/>
    </cofactor>
</comment>
<evidence type="ECO:0000313" key="7">
    <source>
        <dbReference type="EMBL" id="KIP07368.1"/>
    </source>
</evidence>
<dbReference type="GO" id="GO:0008898">
    <property type="term" value="F:S-adenosylmethionine-homocysteine S-methyltransferase activity"/>
    <property type="evidence" value="ECO:0007669"/>
    <property type="project" value="TreeGrafter"/>
</dbReference>
<dbReference type="AlphaFoldDB" id="A0A0C3PLM3"/>
<dbReference type="GO" id="GO:0009086">
    <property type="term" value="P:methionine biosynthetic process"/>
    <property type="evidence" value="ECO:0007669"/>
    <property type="project" value="TreeGrafter"/>
</dbReference>
<dbReference type="PROSITE" id="PS50970">
    <property type="entry name" value="HCY"/>
    <property type="match status" value="1"/>
</dbReference>
<feature type="binding site" evidence="5">
    <location>
        <position position="362"/>
    </location>
    <ligand>
        <name>Zn(2+)</name>
        <dbReference type="ChEBI" id="CHEBI:29105"/>
    </ligand>
</feature>
<reference evidence="7 8" key="1">
    <citation type="journal article" date="2014" name="PLoS Genet.">
        <title>Analysis of the Phlebiopsis gigantea genome, transcriptome and secretome provides insight into its pioneer colonization strategies of wood.</title>
        <authorList>
            <person name="Hori C."/>
            <person name="Ishida T."/>
            <person name="Igarashi K."/>
            <person name="Samejima M."/>
            <person name="Suzuki H."/>
            <person name="Master E."/>
            <person name="Ferreira P."/>
            <person name="Ruiz-Duenas F.J."/>
            <person name="Held B."/>
            <person name="Canessa P."/>
            <person name="Larrondo L.F."/>
            <person name="Schmoll M."/>
            <person name="Druzhinina I.S."/>
            <person name="Kubicek C.P."/>
            <person name="Gaskell J.A."/>
            <person name="Kersten P."/>
            <person name="St John F."/>
            <person name="Glasner J."/>
            <person name="Sabat G."/>
            <person name="Splinter BonDurant S."/>
            <person name="Syed K."/>
            <person name="Yadav J."/>
            <person name="Mgbeahuruike A.C."/>
            <person name="Kovalchuk A."/>
            <person name="Asiegbu F.O."/>
            <person name="Lackner G."/>
            <person name="Hoffmeister D."/>
            <person name="Rencoret J."/>
            <person name="Gutierrez A."/>
            <person name="Sun H."/>
            <person name="Lindquist E."/>
            <person name="Barry K."/>
            <person name="Riley R."/>
            <person name="Grigoriev I.V."/>
            <person name="Henrissat B."/>
            <person name="Kues U."/>
            <person name="Berka R.M."/>
            <person name="Martinez A.T."/>
            <person name="Covert S.F."/>
            <person name="Blanchette R.A."/>
            <person name="Cullen D."/>
        </authorList>
    </citation>
    <scope>NUCLEOTIDE SEQUENCE [LARGE SCALE GENOMIC DNA]</scope>
    <source>
        <strain evidence="7 8">11061_1 CR5-6</strain>
    </source>
</reference>
<evidence type="ECO:0000313" key="8">
    <source>
        <dbReference type="Proteomes" id="UP000053257"/>
    </source>
</evidence>
<dbReference type="PANTHER" id="PTHR46015">
    <property type="entry name" value="ZGC:172121"/>
    <property type="match status" value="1"/>
</dbReference>
<dbReference type="SUPFAM" id="SSF82282">
    <property type="entry name" value="Homocysteine S-methyltransferase"/>
    <property type="match status" value="1"/>
</dbReference>
<proteinExistence type="predicted"/>
<evidence type="ECO:0000259" key="6">
    <source>
        <dbReference type="PROSITE" id="PS50970"/>
    </source>
</evidence>
<evidence type="ECO:0000256" key="3">
    <source>
        <dbReference type="ARBA" id="ARBA00022723"/>
    </source>
</evidence>
<organism evidence="7 8">
    <name type="scientific">Phlebiopsis gigantea (strain 11061_1 CR5-6)</name>
    <name type="common">White-rot fungus</name>
    <name type="synonym">Peniophora gigantea</name>
    <dbReference type="NCBI Taxonomy" id="745531"/>
    <lineage>
        <taxon>Eukaryota</taxon>
        <taxon>Fungi</taxon>
        <taxon>Dikarya</taxon>
        <taxon>Basidiomycota</taxon>
        <taxon>Agaricomycotina</taxon>
        <taxon>Agaricomycetes</taxon>
        <taxon>Polyporales</taxon>
        <taxon>Phanerochaetaceae</taxon>
        <taxon>Phlebiopsis</taxon>
    </lineage>
</organism>
<accession>A0A0C3PLM3</accession>
<dbReference type="Gene3D" id="3.20.20.330">
    <property type="entry name" value="Homocysteine-binding-like domain"/>
    <property type="match status" value="1"/>
</dbReference>
<dbReference type="OrthoDB" id="261426at2759"/>
<protein>
    <recommendedName>
        <fullName evidence="6">Hcy-binding domain-containing protein</fullName>
    </recommendedName>
</protein>
<dbReference type="HOGENOM" id="CLU_004914_3_2_1"/>
<dbReference type="Proteomes" id="UP000053257">
    <property type="component" value="Unassembled WGS sequence"/>
</dbReference>
<dbReference type="STRING" id="745531.A0A0C3PLM3"/>
<dbReference type="InterPro" id="IPR003726">
    <property type="entry name" value="HCY_dom"/>
</dbReference>
<dbReference type="EMBL" id="KN840498">
    <property type="protein sequence ID" value="KIP07368.1"/>
    <property type="molecule type" value="Genomic_DNA"/>
</dbReference>
<feature type="domain" description="Hcy-binding" evidence="6">
    <location>
        <begin position="1"/>
        <end position="376"/>
    </location>
</feature>
<dbReference type="InterPro" id="IPR036589">
    <property type="entry name" value="HCY_dom_sf"/>
</dbReference>
<keyword evidence="4 5" id="KW-0862">Zinc</keyword>
<dbReference type="PANTHER" id="PTHR46015:SF1">
    <property type="entry name" value="HOMOCYSTEINE S-METHYLTRANSFERASE-LIKE ISOFORM 1"/>
    <property type="match status" value="1"/>
</dbReference>
<feature type="binding site" evidence="5">
    <location>
        <position position="361"/>
    </location>
    <ligand>
        <name>Zn(2+)</name>
        <dbReference type="ChEBI" id="CHEBI:29105"/>
    </ligand>
</feature>
<evidence type="ECO:0000256" key="2">
    <source>
        <dbReference type="ARBA" id="ARBA00022679"/>
    </source>
</evidence>
<dbReference type="InterPro" id="IPR051486">
    <property type="entry name" value="Hcy_S-methyltransferase"/>
</dbReference>